<protein>
    <submittedName>
        <fullName evidence="2">Uncharacterized protein</fullName>
    </submittedName>
</protein>
<evidence type="ECO:0000313" key="3">
    <source>
        <dbReference type="Proteomes" id="UP000192940"/>
    </source>
</evidence>
<keyword evidence="1" id="KW-0812">Transmembrane</keyword>
<organism evidence="2 3">
    <name type="scientific">Paenibacillus uliginis N3/975</name>
    <dbReference type="NCBI Taxonomy" id="1313296"/>
    <lineage>
        <taxon>Bacteria</taxon>
        <taxon>Bacillati</taxon>
        <taxon>Bacillota</taxon>
        <taxon>Bacilli</taxon>
        <taxon>Bacillales</taxon>
        <taxon>Paenibacillaceae</taxon>
        <taxon>Paenibacillus</taxon>
    </lineage>
</organism>
<evidence type="ECO:0000256" key="1">
    <source>
        <dbReference type="SAM" id="Phobius"/>
    </source>
</evidence>
<feature type="transmembrane region" description="Helical" evidence="1">
    <location>
        <begin position="7"/>
        <end position="26"/>
    </location>
</feature>
<dbReference type="RefSeq" id="WP_208915202.1">
    <property type="nucleotide sequence ID" value="NZ_LT840184.1"/>
</dbReference>
<name>A0A1X7HMC4_9BACL</name>
<keyword evidence="1" id="KW-0472">Membrane</keyword>
<evidence type="ECO:0000313" key="2">
    <source>
        <dbReference type="EMBL" id="SMF88911.1"/>
    </source>
</evidence>
<dbReference type="Proteomes" id="UP000192940">
    <property type="component" value="Chromosome I"/>
</dbReference>
<dbReference type="EMBL" id="LT840184">
    <property type="protein sequence ID" value="SMF88911.1"/>
    <property type="molecule type" value="Genomic_DNA"/>
</dbReference>
<proteinExistence type="predicted"/>
<sequence>MERIYNVLRNITMFGIMFLTAFVLYFPVQDQYVNENIQGRSVHETYTHVKASAVHKTAPSSSKLIAAGKIFIVLFCFTSLLILRVPRPRLPYLPVILLRLRLLILSPIKFTSTFV</sequence>
<gene>
    <name evidence="2" type="ORF">SAMN05661091_4448</name>
</gene>
<accession>A0A1X7HMC4</accession>
<feature type="transmembrane region" description="Helical" evidence="1">
    <location>
        <begin position="64"/>
        <end position="83"/>
    </location>
</feature>
<keyword evidence="3" id="KW-1185">Reference proteome</keyword>
<reference evidence="2 3" key="1">
    <citation type="submission" date="2017-04" db="EMBL/GenBank/DDBJ databases">
        <authorList>
            <person name="Afonso C.L."/>
            <person name="Miller P.J."/>
            <person name="Scott M.A."/>
            <person name="Spackman E."/>
            <person name="Goraichik I."/>
            <person name="Dimitrov K.M."/>
            <person name="Suarez D.L."/>
            <person name="Swayne D.E."/>
        </authorList>
    </citation>
    <scope>NUCLEOTIDE SEQUENCE [LARGE SCALE GENOMIC DNA]</scope>
    <source>
        <strain evidence="2 3">N3/975</strain>
    </source>
</reference>
<dbReference type="STRING" id="1313296.SAMN05661091_4448"/>
<dbReference type="AlphaFoldDB" id="A0A1X7HMC4"/>
<keyword evidence="1" id="KW-1133">Transmembrane helix</keyword>